<proteinExistence type="predicted"/>
<reference evidence="1" key="1">
    <citation type="journal article" date="2014" name="Front. Microbiol.">
        <title>High frequency of phylogenetically diverse reductive dehalogenase-homologous genes in deep subseafloor sedimentary metagenomes.</title>
        <authorList>
            <person name="Kawai M."/>
            <person name="Futagami T."/>
            <person name="Toyoda A."/>
            <person name="Takaki Y."/>
            <person name="Nishi S."/>
            <person name="Hori S."/>
            <person name="Arai W."/>
            <person name="Tsubouchi T."/>
            <person name="Morono Y."/>
            <person name="Uchiyama I."/>
            <person name="Ito T."/>
            <person name="Fujiyama A."/>
            <person name="Inagaki F."/>
            <person name="Takami H."/>
        </authorList>
    </citation>
    <scope>NUCLEOTIDE SEQUENCE</scope>
    <source>
        <strain evidence="1">Expedition CK06-06</strain>
    </source>
</reference>
<accession>X1MXT2</accession>
<name>X1MXT2_9ZZZZ</name>
<comment type="caution">
    <text evidence="1">The sequence shown here is derived from an EMBL/GenBank/DDBJ whole genome shotgun (WGS) entry which is preliminary data.</text>
</comment>
<sequence>VDIVRVAEGDPKMSGLVYYHHHGGEEVSESCLEGWAQAIRDAHKRAR</sequence>
<dbReference type="AlphaFoldDB" id="X1MXT2"/>
<protein>
    <submittedName>
        <fullName evidence="1">Uncharacterized protein</fullName>
    </submittedName>
</protein>
<gene>
    <name evidence="1" type="ORF">S06H3_44052</name>
</gene>
<organism evidence="1">
    <name type="scientific">marine sediment metagenome</name>
    <dbReference type="NCBI Taxonomy" id="412755"/>
    <lineage>
        <taxon>unclassified sequences</taxon>
        <taxon>metagenomes</taxon>
        <taxon>ecological metagenomes</taxon>
    </lineage>
</organism>
<feature type="non-terminal residue" evidence="1">
    <location>
        <position position="1"/>
    </location>
</feature>
<dbReference type="EMBL" id="BARV01027369">
    <property type="protein sequence ID" value="GAI36507.1"/>
    <property type="molecule type" value="Genomic_DNA"/>
</dbReference>
<evidence type="ECO:0000313" key="1">
    <source>
        <dbReference type="EMBL" id="GAI36507.1"/>
    </source>
</evidence>